<dbReference type="Gene3D" id="3.20.20.150">
    <property type="entry name" value="Divalent-metal-dependent TIM barrel enzymes"/>
    <property type="match status" value="1"/>
</dbReference>
<dbReference type="AlphaFoldDB" id="A0A7X2TQJ8"/>
<dbReference type="InterPro" id="IPR036237">
    <property type="entry name" value="Xyl_isomerase-like_sf"/>
</dbReference>
<dbReference type="EMBL" id="VUNN01000004">
    <property type="protein sequence ID" value="MSU05887.1"/>
    <property type="molecule type" value="Genomic_DNA"/>
</dbReference>
<evidence type="ECO:0000313" key="1">
    <source>
        <dbReference type="EMBL" id="MSU05887.1"/>
    </source>
</evidence>
<keyword evidence="2" id="KW-1185">Reference proteome</keyword>
<dbReference type="SUPFAM" id="SSF51658">
    <property type="entry name" value="Xylose isomerase-like"/>
    <property type="match status" value="1"/>
</dbReference>
<sequence length="290" mass="32973">MNKKGISLVGIKDIDTINRIRESYPDCYFELSYLSTPSSLKEILPIVKDRVASIHLLAPVKDYFPNLASFSSYEWSEKAILENAELAIEIGAENLVLHPGYLVDGLVSRDYQTRLTQLKNLNMEEYMLQKEESVAAPSYIKSEKYKKAFKIMVENALKLNKKINNLGLNLTLENLNPRVGYMNLLPEESIYLASLGLNLCIDVGHLFINSIIFGFDCLSQTKLLLDTGRVKTMHLHSNPSHVGYYKDSHLSFDKYMPYYKEIISYASSKGANLILESIEEPERNVGLLFN</sequence>
<reference evidence="1 2" key="1">
    <citation type="submission" date="2019-08" db="EMBL/GenBank/DDBJ databases">
        <title>In-depth cultivation of the pig gut microbiome towards novel bacterial diversity and tailored functional studies.</title>
        <authorList>
            <person name="Wylensek D."/>
            <person name="Hitch T.C.A."/>
            <person name="Clavel T."/>
        </authorList>
    </citation>
    <scope>NUCLEOTIDE SEQUENCE [LARGE SCALE GENOMIC DNA]</scope>
    <source>
        <strain evidence="1 2">NM-380-WT-3C1</strain>
    </source>
</reference>
<accession>A0A7X2TQJ8</accession>
<dbReference type="RefSeq" id="WP_154424788.1">
    <property type="nucleotide sequence ID" value="NZ_VUNN01000004.1"/>
</dbReference>
<proteinExistence type="predicted"/>
<comment type="caution">
    <text evidence="1">The sequence shown here is derived from an EMBL/GenBank/DDBJ whole genome shotgun (WGS) entry which is preliminary data.</text>
</comment>
<protein>
    <submittedName>
        <fullName evidence="1">TIM barrel protein</fullName>
    </submittedName>
</protein>
<name>A0A7X2TQJ8_9SPIO</name>
<dbReference type="Proteomes" id="UP000460549">
    <property type="component" value="Unassembled WGS sequence"/>
</dbReference>
<organism evidence="1 2">
    <name type="scientific">Bullifex porci</name>
    <dbReference type="NCBI Taxonomy" id="2606638"/>
    <lineage>
        <taxon>Bacteria</taxon>
        <taxon>Pseudomonadati</taxon>
        <taxon>Spirochaetota</taxon>
        <taxon>Spirochaetia</taxon>
        <taxon>Spirochaetales</taxon>
        <taxon>Spirochaetaceae</taxon>
        <taxon>Bullifex</taxon>
    </lineage>
</organism>
<evidence type="ECO:0000313" key="2">
    <source>
        <dbReference type="Proteomes" id="UP000460549"/>
    </source>
</evidence>
<gene>
    <name evidence="1" type="ORF">FYJ80_03715</name>
</gene>